<dbReference type="Proteomes" id="UP000248012">
    <property type="component" value="Unassembled WGS sequence"/>
</dbReference>
<keyword evidence="2" id="KW-1185">Reference proteome</keyword>
<dbReference type="AlphaFoldDB" id="A0A2V4NW55"/>
<dbReference type="EMBL" id="QFVT01000001">
    <property type="protein sequence ID" value="PYC49336.1"/>
    <property type="molecule type" value="Genomic_DNA"/>
</dbReference>
<protein>
    <submittedName>
        <fullName evidence="1">Uncharacterized protein</fullName>
    </submittedName>
</protein>
<evidence type="ECO:0000313" key="1">
    <source>
        <dbReference type="EMBL" id="PYC49336.1"/>
    </source>
</evidence>
<organism evidence="1 2">
    <name type="scientific">Litorivita pollutaquae</name>
    <dbReference type="NCBI Taxonomy" id="2200892"/>
    <lineage>
        <taxon>Bacteria</taxon>
        <taxon>Pseudomonadati</taxon>
        <taxon>Pseudomonadota</taxon>
        <taxon>Alphaproteobacteria</taxon>
        <taxon>Rhodobacterales</taxon>
        <taxon>Paracoccaceae</taxon>
        <taxon>Litorivita</taxon>
    </lineage>
</organism>
<sequence length="65" mass="7083">MKVSSKGAAGRVGKWAGTIGGPVADLQHPLARALLWPHPWASDRQHLARHRAIDQISVFPPAQLR</sequence>
<name>A0A2V4NW55_9RHOB</name>
<evidence type="ECO:0000313" key="2">
    <source>
        <dbReference type="Proteomes" id="UP000248012"/>
    </source>
</evidence>
<gene>
    <name evidence="1" type="ORF">DI396_00195</name>
</gene>
<reference evidence="1 2" key="1">
    <citation type="submission" date="2018-05" db="EMBL/GenBank/DDBJ databases">
        <title>Oceanovita maritima gen. nov., sp. nov., a marine bacterium in the family Rhodobacteraceae isolated from surface seawater of Lundu port Xiamen, China.</title>
        <authorList>
            <person name="Hetharua B.H."/>
            <person name="Min D."/>
            <person name="Liao H."/>
            <person name="Tian Y."/>
        </authorList>
    </citation>
    <scope>NUCLEOTIDE SEQUENCE [LARGE SCALE GENOMIC DNA]</scope>
    <source>
        <strain evidence="1 2">FSX-11</strain>
    </source>
</reference>
<comment type="caution">
    <text evidence="1">The sequence shown here is derived from an EMBL/GenBank/DDBJ whole genome shotgun (WGS) entry which is preliminary data.</text>
</comment>
<accession>A0A2V4NW55</accession>
<proteinExistence type="predicted"/>